<dbReference type="Proteomes" id="UP000196594">
    <property type="component" value="Unassembled WGS sequence"/>
</dbReference>
<keyword evidence="1" id="KW-1133">Transmembrane helix</keyword>
<feature type="transmembrane region" description="Helical" evidence="1">
    <location>
        <begin position="6"/>
        <end position="27"/>
    </location>
</feature>
<organism evidence="2 3">
    <name type="scientific">Solibacillus kalamii</name>
    <dbReference type="NCBI Taxonomy" id="1748298"/>
    <lineage>
        <taxon>Bacteria</taxon>
        <taxon>Bacillati</taxon>
        <taxon>Bacillota</taxon>
        <taxon>Bacilli</taxon>
        <taxon>Bacillales</taxon>
        <taxon>Caryophanaceae</taxon>
        <taxon>Solibacillus</taxon>
    </lineage>
</organism>
<comment type="caution">
    <text evidence="2">The sequence shown here is derived from an EMBL/GenBank/DDBJ whole genome shotgun (WGS) entry which is preliminary data.</text>
</comment>
<keyword evidence="3" id="KW-1185">Reference proteome</keyword>
<gene>
    <name evidence="2" type="ORF">CBM15_06675</name>
</gene>
<feature type="transmembrane region" description="Helical" evidence="1">
    <location>
        <begin position="34"/>
        <end position="60"/>
    </location>
</feature>
<keyword evidence="1" id="KW-0472">Membrane</keyword>
<evidence type="ECO:0000313" key="2">
    <source>
        <dbReference type="EMBL" id="OUZ40194.1"/>
    </source>
</evidence>
<keyword evidence="1" id="KW-0812">Transmembrane</keyword>
<dbReference type="RefSeq" id="WP_087616460.1">
    <property type="nucleotide sequence ID" value="NZ_JAFBEY010000001.1"/>
</dbReference>
<feature type="transmembrane region" description="Helical" evidence="1">
    <location>
        <begin position="66"/>
        <end position="86"/>
    </location>
</feature>
<evidence type="ECO:0000313" key="3">
    <source>
        <dbReference type="Proteomes" id="UP000196594"/>
    </source>
</evidence>
<proteinExistence type="predicted"/>
<protein>
    <submittedName>
        <fullName evidence="2">Sodium:dicarboxylate symporter</fullName>
    </submittedName>
</protein>
<sequence length="93" mass="10250">MDVLMLDGWTPILLCGILFVFMMFFIARKVSRNVLLLTSAILSLICFGLLLFSIIVVGGWEGMGLGFFAITIFIGVWLGTVFGLVFRNSNSGH</sequence>
<evidence type="ECO:0000256" key="1">
    <source>
        <dbReference type="SAM" id="Phobius"/>
    </source>
</evidence>
<name>A0ABX3ZKN6_9BACL</name>
<dbReference type="InterPro" id="IPR025434">
    <property type="entry name" value="YesK-like"/>
</dbReference>
<dbReference type="Pfam" id="PF14150">
    <property type="entry name" value="YesK"/>
    <property type="match status" value="1"/>
</dbReference>
<dbReference type="EMBL" id="NHNT01000002">
    <property type="protein sequence ID" value="OUZ40194.1"/>
    <property type="molecule type" value="Genomic_DNA"/>
</dbReference>
<reference evidence="2 3" key="1">
    <citation type="journal article" date="2017" name="Int. J. Syst. Evol. Microbiol.">
        <title>Solibacillus kalamii sp. nov., isolated from a high-efficiency particulate arrestance filter system used in the International Space Station.</title>
        <authorList>
            <person name="Checinska Sielaff A."/>
            <person name="Kumar R.M."/>
            <person name="Pal D."/>
            <person name="Mayilraj S."/>
            <person name="Venkateswaran K."/>
        </authorList>
    </citation>
    <scope>NUCLEOTIDE SEQUENCE [LARGE SCALE GENOMIC DNA]</scope>
    <source>
        <strain evidence="2 3">ISSFR-015</strain>
    </source>
</reference>
<accession>A0ABX3ZKN6</accession>